<protein>
    <submittedName>
        <fullName evidence="5">GntR family transcriptional regulator</fullName>
    </submittedName>
</protein>
<comment type="caution">
    <text evidence="5">The sequence shown here is derived from an EMBL/GenBank/DDBJ whole genome shotgun (WGS) entry which is preliminary data.</text>
</comment>
<evidence type="ECO:0000256" key="1">
    <source>
        <dbReference type="ARBA" id="ARBA00023015"/>
    </source>
</evidence>
<dbReference type="PANTHER" id="PTHR38445:SF9">
    <property type="entry name" value="HTH-TYPE TRANSCRIPTIONAL REPRESSOR YTRA"/>
    <property type="match status" value="1"/>
</dbReference>
<dbReference type="AlphaFoldDB" id="A0A6N7S768"/>
<dbReference type="OrthoDB" id="9801546at2"/>
<dbReference type="CDD" id="cd07377">
    <property type="entry name" value="WHTH_GntR"/>
    <property type="match status" value="1"/>
</dbReference>
<keyword evidence="8" id="KW-1185">Reference proteome</keyword>
<evidence type="ECO:0000256" key="3">
    <source>
        <dbReference type="ARBA" id="ARBA00023163"/>
    </source>
</evidence>
<dbReference type="InterPro" id="IPR000524">
    <property type="entry name" value="Tscrpt_reg_HTH_GntR"/>
</dbReference>
<keyword evidence="1" id="KW-0805">Transcription regulation</keyword>
<sequence length="126" mass="14673">MTMFTIDPHSRQPIYEQLKEQIIRYVSLGVLQPKDRMPSVRMLARDLGINPNTVVKTYQELEEEGILITEPKRGFFVSGREVHKVLQQKRKQQLQEAVQSCQESGITEAEVQKWIHEIYNEGDQSC</sequence>
<dbReference type="PANTHER" id="PTHR38445">
    <property type="entry name" value="HTH-TYPE TRANSCRIPTIONAL REPRESSOR YTRA"/>
    <property type="match status" value="1"/>
</dbReference>
<evidence type="ECO:0000313" key="6">
    <source>
        <dbReference type="EMBL" id="MSC33476.1"/>
    </source>
</evidence>
<dbReference type="InterPro" id="IPR036390">
    <property type="entry name" value="WH_DNA-bd_sf"/>
</dbReference>
<name>A0A6N7S768_9FIRM</name>
<evidence type="ECO:0000313" key="5">
    <source>
        <dbReference type="EMBL" id="MSA89721.1"/>
    </source>
</evidence>
<dbReference type="Pfam" id="PF00392">
    <property type="entry name" value="GntR"/>
    <property type="match status" value="1"/>
</dbReference>
<dbReference type="EMBL" id="WKPJ01000015">
    <property type="protein sequence ID" value="MSA89721.1"/>
    <property type="molecule type" value="Genomic_DNA"/>
</dbReference>
<evidence type="ECO:0000313" key="7">
    <source>
        <dbReference type="Proteomes" id="UP000433575"/>
    </source>
</evidence>
<dbReference type="PROSITE" id="PS50949">
    <property type="entry name" value="HTH_GNTR"/>
    <property type="match status" value="1"/>
</dbReference>
<keyword evidence="2" id="KW-0238">DNA-binding</keyword>
<accession>A0A6N7S768</accession>
<feature type="domain" description="HTH gntR-type" evidence="4">
    <location>
        <begin position="12"/>
        <end position="80"/>
    </location>
</feature>
<dbReference type="SUPFAM" id="SSF46785">
    <property type="entry name" value="Winged helix' DNA-binding domain"/>
    <property type="match status" value="1"/>
</dbReference>
<evidence type="ECO:0000313" key="8">
    <source>
        <dbReference type="Proteomes" id="UP000480929"/>
    </source>
</evidence>
<evidence type="ECO:0000256" key="2">
    <source>
        <dbReference type="ARBA" id="ARBA00023125"/>
    </source>
</evidence>
<dbReference type="InterPro" id="IPR036388">
    <property type="entry name" value="WH-like_DNA-bd_sf"/>
</dbReference>
<proteinExistence type="predicted"/>
<dbReference type="Proteomes" id="UP000433575">
    <property type="component" value="Unassembled WGS sequence"/>
</dbReference>
<dbReference type="SMART" id="SM00345">
    <property type="entry name" value="HTH_GNTR"/>
    <property type="match status" value="1"/>
</dbReference>
<dbReference type="GO" id="GO:0003700">
    <property type="term" value="F:DNA-binding transcription factor activity"/>
    <property type="evidence" value="ECO:0007669"/>
    <property type="project" value="InterPro"/>
</dbReference>
<evidence type="ECO:0000259" key="4">
    <source>
        <dbReference type="PROSITE" id="PS50949"/>
    </source>
</evidence>
<dbReference type="Gene3D" id="1.10.10.10">
    <property type="entry name" value="Winged helix-like DNA-binding domain superfamily/Winged helix DNA-binding domain"/>
    <property type="match status" value="1"/>
</dbReference>
<gene>
    <name evidence="6" type="ORF">GKD88_10125</name>
    <name evidence="5" type="ORF">GKE08_10325</name>
</gene>
<dbReference type="GO" id="GO:0003677">
    <property type="term" value="F:DNA binding"/>
    <property type="evidence" value="ECO:0007669"/>
    <property type="project" value="UniProtKB-KW"/>
</dbReference>
<keyword evidence="3" id="KW-0804">Transcription</keyword>
<dbReference type="Proteomes" id="UP000480929">
    <property type="component" value="Unassembled WGS sequence"/>
</dbReference>
<organism evidence="5 7">
    <name type="scientific">Holdemania massiliensis</name>
    <dbReference type="NCBI Taxonomy" id="1468449"/>
    <lineage>
        <taxon>Bacteria</taxon>
        <taxon>Bacillati</taxon>
        <taxon>Bacillota</taxon>
        <taxon>Erysipelotrichia</taxon>
        <taxon>Erysipelotrichales</taxon>
        <taxon>Erysipelotrichaceae</taxon>
        <taxon>Holdemania</taxon>
    </lineage>
</organism>
<reference evidence="7 8" key="1">
    <citation type="journal article" date="2019" name="Nat. Med.">
        <title>A library of human gut bacterial isolates paired with longitudinal multiomics data enables mechanistic microbiome research.</title>
        <authorList>
            <person name="Poyet M."/>
            <person name="Groussin M."/>
            <person name="Gibbons S.M."/>
            <person name="Avila-Pacheco J."/>
            <person name="Jiang X."/>
            <person name="Kearney S.M."/>
            <person name="Perrotta A.R."/>
            <person name="Berdy B."/>
            <person name="Zhao S."/>
            <person name="Lieberman T.D."/>
            <person name="Swanson P.K."/>
            <person name="Smith M."/>
            <person name="Roesemann S."/>
            <person name="Alexander J.E."/>
            <person name="Rich S.A."/>
            <person name="Livny J."/>
            <person name="Vlamakis H."/>
            <person name="Clish C."/>
            <person name="Bullock K."/>
            <person name="Deik A."/>
            <person name="Scott J."/>
            <person name="Pierce K.A."/>
            <person name="Xavier R.J."/>
            <person name="Alm E.J."/>
        </authorList>
    </citation>
    <scope>NUCLEOTIDE SEQUENCE [LARGE SCALE GENOMIC DNA]</scope>
    <source>
        <strain evidence="5 7">BIOML-A4</strain>
        <strain evidence="6 8">BIOML-A5</strain>
    </source>
</reference>
<dbReference type="EMBL" id="WKPI01000017">
    <property type="protein sequence ID" value="MSC33476.1"/>
    <property type="molecule type" value="Genomic_DNA"/>
</dbReference>